<organism evidence="1 2">
    <name type="scientific">Ferroplasma acidiphilum</name>
    <dbReference type="NCBI Taxonomy" id="74969"/>
    <lineage>
        <taxon>Archaea</taxon>
        <taxon>Methanobacteriati</taxon>
        <taxon>Thermoplasmatota</taxon>
        <taxon>Thermoplasmata</taxon>
        <taxon>Thermoplasmatales</taxon>
        <taxon>Ferroplasmaceae</taxon>
        <taxon>Ferroplasma</taxon>
    </lineage>
</organism>
<dbReference type="OrthoDB" id="374875at2157"/>
<dbReference type="AlphaFoldDB" id="A0A1V0N3U5"/>
<accession>A0A1V0N3U5</accession>
<dbReference type="Proteomes" id="UP000192050">
    <property type="component" value="Chromosome"/>
</dbReference>
<dbReference type="GO" id="GO:0043565">
    <property type="term" value="F:sequence-specific DNA binding"/>
    <property type="evidence" value="ECO:0007669"/>
    <property type="project" value="InterPro"/>
</dbReference>
<protein>
    <submittedName>
        <fullName evidence="1">Transposase</fullName>
    </submittedName>
</protein>
<evidence type="ECO:0000313" key="2">
    <source>
        <dbReference type="Proteomes" id="UP000192050"/>
    </source>
</evidence>
<reference evidence="1 2" key="1">
    <citation type="submission" date="2011-10" db="EMBL/GenBank/DDBJ databases">
        <title>Metabolic and evolutionary patterns in the extreme acidophile Ferroplasma acidiphilum.</title>
        <authorList>
            <person name="Golyshina O.V."/>
            <person name="Kozyavkin S.A."/>
            <person name="Tatusov R.L."/>
            <person name="Slesarev A.I."/>
            <person name="Golyshin P.N."/>
        </authorList>
    </citation>
    <scope>NUCLEOTIDE SEQUENCE [LARGE SCALE GENOMIC DNA]</scope>
    <source>
        <strain evidence="2">Y</strain>
    </source>
</reference>
<dbReference type="GO" id="GO:0006313">
    <property type="term" value="P:DNA transposition"/>
    <property type="evidence" value="ECO:0007669"/>
    <property type="project" value="InterPro"/>
</dbReference>
<dbReference type="GO" id="GO:0004803">
    <property type="term" value="F:transposase activity"/>
    <property type="evidence" value="ECO:0007669"/>
    <property type="project" value="InterPro"/>
</dbReference>
<sequence>MEKFTADEKAAIVMESFTANNIAELCRRRGVSVSNFYKWRDKFIESGKQGFYGSGVNNGYEKEIEKLKRLVGDQALVIDELKKNYRGRR</sequence>
<dbReference type="Gene3D" id="1.10.10.10">
    <property type="entry name" value="Winged helix-like DNA-binding domain superfamily/Winged helix DNA-binding domain"/>
    <property type="match status" value="1"/>
</dbReference>
<dbReference type="InterPro" id="IPR010921">
    <property type="entry name" value="Trp_repressor/repl_initiator"/>
</dbReference>
<dbReference type="InterPro" id="IPR052546">
    <property type="entry name" value="Transposase_8_domain"/>
</dbReference>
<dbReference type="SUPFAM" id="SSF48295">
    <property type="entry name" value="TrpR-like"/>
    <property type="match status" value="1"/>
</dbReference>
<dbReference type="RefSeq" id="WP_081143151.1">
    <property type="nucleotide sequence ID" value="NZ_CP015363.1"/>
</dbReference>
<dbReference type="PANTHER" id="PTHR33609">
    <property type="entry name" value="LOW CALCIUM RESPONSE LOCUS PROTEIN S"/>
    <property type="match status" value="1"/>
</dbReference>
<gene>
    <name evidence="1" type="ORF">FAD_0862</name>
</gene>
<dbReference type="STRING" id="74969.FAD_0862"/>
<dbReference type="InterPro" id="IPR036388">
    <property type="entry name" value="WH-like_DNA-bd_sf"/>
</dbReference>
<dbReference type="Pfam" id="PF01527">
    <property type="entry name" value="HTH_Tnp_1"/>
    <property type="match status" value="1"/>
</dbReference>
<proteinExistence type="predicted"/>
<evidence type="ECO:0000313" key="1">
    <source>
        <dbReference type="EMBL" id="ARD84757.1"/>
    </source>
</evidence>
<dbReference type="PANTHER" id="PTHR33609:SF1">
    <property type="entry name" value="TRANSPOSASE"/>
    <property type="match status" value="1"/>
</dbReference>
<dbReference type="KEGG" id="fai:FAD_0862"/>
<dbReference type="InterPro" id="IPR002514">
    <property type="entry name" value="Transposase_8"/>
</dbReference>
<dbReference type="EMBL" id="CP015363">
    <property type="protein sequence ID" value="ARD84757.1"/>
    <property type="molecule type" value="Genomic_DNA"/>
</dbReference>
<name>A0A1V0N3U5_9ARCH</name>
<keyword evidence="2" id="KW-1185">Reference proteome</keyword>
<dbReference type="GeneID" id="31676362"/>